<evidence type="ECO:0000313" key="2">
    <source>
        <dbReference type="Proteomes" id="UP000177159"/>
    </source>
</evidence>
<dbReference type="AlphaFoldDB" id="A0A1F7GYC1"/>
<dbReference type="Proteomes" id="UP000177159">
    <property type="component" value="Unassembled WGS sequence"/>
</dbReference>
<reference evidence="1 2" key="1">
    <citation type="journal article" date="2016" name="Nat. Commun.">
        <title>Thousands of microbial genomes shed light on interconnected biogeochemical processes in an aquifer system.</title>
        <authorList>
            <person name="Anantharaman K."/>
            <person name="Brown C.T."/>
            <person name="Hug L.A."/>
            <person name="Sharon I."/>
            <person name="Castelle C.J."/>
            <person name="Probst A.J."/>
            <person name="Thomas B.C."/>
            <person name="Singh A."/>
            <person name="Wilkins M.J."/>
            <person name="Karaoz U."/>
            <person name="Brodie E.L."/>
            <person name="Williams K.H."/>
            <person name="Hubbard S.S."/>
            <person name="Banfield J.F."/>
        </authorList>
    </citation>
    <scope>NUCLEOTIDE SEQUENCE [LARGE SCALE GENOMIC DNA]</scope>
</reference>
<evidence type="ECO:0000313" key="1">
    <source>
        <dbReference type="EMBL" id="OGK23512.1"/>
    </source>
</evidence>
<sequence>MNNILQTEKITCKDIAKLIPNVDGVIPSGSSEKVIRKEFQKRDSLQNDKIKNVYSQLESIFKAAEVVGLDLTANDASRLVRDVLEGSKNGSLSFPSMYKGVSFNPKTYDQSRGRGEWIVLLDFFSLMRSFVNETTVMNQENPKFLILDAGLYWIINLLGIEGIKLKNQTPRGAASELLETIKTSLQKTEFKEIVECNRIRNAYLRAIAQQFPANMAPQVLSLKDIWYDDSFTQFLSKAIELFCTRGIKGWKVSRPVFYQRYMPYSPWVTPLVAAEQIFVGQRFGFSGILSPTAEAGWNKAIDQFSRYMNTKTYIAWMYSRKIGKKLSYEWVPFFSDSEDKLRSKMQMAQTVDPSANELVIKFVTPFVEPEMIANMNDALKKRNLKKLSEFVFNFMNRIEKQACEFLDSEKDIPLTPLNQIGWLTNFPPGIC</sequence>
<organism evidence="1 2">
    <name type="scientific">Candidatus Roizmanbacteria bacterium RIFCSPHIGHO2_02_FULL_37_24</name>
    <dbReference type="NCBI Taxonomy" id="1802037"/>
    <lineage>
        <taxon>Bacteria</taxon>
        <taxon>Candidatus Roizmaniibacteriota</taxon>
    </lineage>
</organism>
<gene>
    <name evidence="1" type="ORF">A3C24_01820</name>
</gene>
<dbReference type="EMBL" id="MFZM01000020">
    <property type="protein sequence ID" value="OGK23512.1"/>
    <property type="molecule type" value="Genomic_DNA"/>
</dbReference>
<proteinExistence type="predicted"/>
<protein>
    <submittedName>
        <fullName evidence="1">Uncharacterized protein</fullName>
    </submittedName>
</protein>
<comment type="caution">
    <text evidence="1">The sequence shown here is derived from an EMBL/GenBank/DDBJ whole genome shotgun (WGS) entry which is preliminary data.</text>
</comment>
<name>A0A1F7GYC1_9BACT</name>
<accession>A0A1F7GYC1</accession>